<dbReference type="PANTHER" id="PTHR33337">
    <property type="entry name" value="GFA DOMAIN-CONTAINING PROTEIN"/>
    <property type="match status" value="1"/>
</dbReference>
<dbReference type="PANTHER" id="PTHR33337:SF40">
    <property type="entry name" value="CENP-V_GFA DOMAIN-CONTAINING PROTEIN-RELATED"/>
    <property type="match status" value="1"/>
</dbReference>
<dbReference type="GO" id="GO:0046872">
    <property type="term" value="F:metal ion binding"/>
    <property type="evidence" value="ECO:0007669"/>
    <property type="project" value="UniProtKB-KW"/>
</dbReference>
<organism evidence="6">
    <name type="scientific">marine metagenome</name>
    <dbReference type="NCBI Taxonomy" id="408172"/>
    <lineage>
        <taxon>unclassified sequences</taxon>
        <taxon>metagenomes</taxon>
        <taxon>ecological metagenomes</taxon>
    </lineage>
</organism>
<dbReference type="Pfam" id="PF04828">
    <property type="entry name" value="GFA"/>
    <property type="match status" value="1"/>
</dbReference>
<keyword evidence="4" id="KW-0456">Lyase</keyword>
<protein>
    <recommendedName>
        <fullName evidence="5">CENP-V/GFA domain-containing protein</fullName>
    </recommendedName>
</protein>
<comment type="similarity">
    <text evidence="1">Belongs to the Gfa family.</text>
</comment>
<dbReference type="InterPro" id="IPR006913">
    <property type="entry name" value="CENP-V/GFA"/>
</dbReference>
<gene>
    <name evidence="6" type="ORF">METZ01_LOCUS290396</name>
</gene>
<dbReference type="AlphaFoldDB" id="A0A382LR36"/>
<evidence type="ECO:0000256" key="4">
    <source>
        <dbReference type="ARBA" id="ARBA00023239"/>
    </source>
</evidence>
<name>A0A382LR36_9ZZZZ</name>
<evidence type="ECO:0000259" key="5">
    <source>
        <dbReference type="PROSITE" id="PS51891"/>
    </source>
</evidence>
<dbReference type="Gene3D" id="3.90.1590.10">
    <property type="entry name" value="glutathione-dependent formaldehyde- activating enzyme (gfa)"/>
    <property type="match status" value="1"/>
</dbReference>
<proteinExistence type="inferred from homology"/>
<dbReference type="SUPFAM" id="SSF51316">
    <property type="entry name" value="Mss4-like"/>
    <property type="match status" value="1"/>
</dbReference>
<feature type="non-terminal residue" evidence="6">
    <location>
        <position position="138"/>
    </location>
</feature>
<sequence length="138" mass="15784">MELKNKLNDVQGSCLCGSVKFELFGDVEVFYLCHCTRCRRSTGSAHASNIFTMPENIKWLSGEGLIQRFELPEAERFMKQFCSKCGSGVPYVNRLGTKLVIPAGSLTEQFEVPPEKNIFWESRTKWYEPGLKAQRHDE</sequence>
<dbReference type="PROSITE" id="PS51891">
    <property type="entry name" value="CENP_V_GFA"/>
    <property type="match status" value="1"/>
</dbReference>
<evidence type="ECO:0000256" key="1">
    <source>
        <dbReference type="ARBA" id="ARBA00005495"/>
    </source>
</evidence>
<dbReference type="InterPro" id="IPR011057">
    <property type="entry name" value="Mss4-like_sf"/>
</dbReference>
<reference evidence="6" key="1">
    <citation type="submission" date="2018-05" db="EMBL/GenBank/DDBJ databases">
        <authorList>
            <person name="Lanie J.A."/>
            <person name="Ng W.-L."/>
            <person name="Kazmierczak K.M."/>
            <person name="Andrzejewski T.M."/>
            <person name="Davidsen T.M."/>
            <person name="Wayne K.J."/>
            <person name="Tettelin H."/>
            <person name="Glass J.I."/>
            <person name="Rusch D."/>
            <person name="Podicherti R."/>
            <person name="Tsui H.-C.T."/>
            <person name="Winkler M.E."/>
        </authorList>
    </citation>
    <scope>NUCLEOTIDE SEQUENCE</scope>
</reference>
<evidence type="ECO:0000313" key="6">
    <source>
        <dbReference type="EMBL" id="SVC37542.1"/>
    </source>
</evidence>
<dbReference type="GO" id="GO:0016846">
    <property type="term" value="F:carbon-sulfur lyase activity"/>
    <property type="evidence" value="ECO:0007669"/>
    <property type="project" value="InterPro"/>
</dbReference>
<evidence type="ECO:0000256" key="2">
    <source>
        <dbReference type="ARBA" id="ARBA00022723"/>
    </source>
</evidence>
<keyword evidence="2" id="KW-0479">Metal-binding</keyword>
<dbReference type="EMBL" id="UINC01087834">
    <property type="protein sequence ID" value="SVC37542.1"/>
    <property type="molecule type" value="Genomic_DNA"/>
</dbReference>
<keyword evidence="3" id="KW-0862">Zinc</keyword>
<feature type="domain" description="CENP-V/GFA" evidence="5">
    <location>
        <begin position="10"/>
        <end position="121"/>
    </location>
</feature>
<accession>A0A382LR36</accession>
<evidence type="ECO:0000256" key="3">
    <source>
        <dbReference type="ARBA" id="ARBA00022833"/>
    </source>
</evidence>